<keyword evidence="6 7" id="KW-0482">Metalloprotease</keyword>
<evidence type="ECO:0000256" key="4">
    <source>
        <dbReference type="ARBA" id="ARBA00022801"/>
    </source>
</evidence>
<dbReference type="InterPro" id="IPR001567">
    <property type="entry name" value="Pept_M3A_M3B_dom"/>
</dbReference>
<dbReference type="Pfam" id="PF01432">
    <property type="entry name" value="Peptidase_M3"/>
    <property type="match status" value="1"/>
</dbReference>
<keyword evidence="3 7" id="KW-0479">Metal-binding</keyword>
<proteinExistence type="inferred from homology"/>
<evidence type="ECO:0000256" key="5">
    <source>
        <dbReference type="ARBA" id="ARBA00022833"/>
    </source>
</evidence>
<dbReference type="InterPro" id="IPR045090">
    <property type="entry name" value="Pept_M3A_M3B"/>
</dbReference>
<dbReference type="GO" id="GO:0006518">
    <property type="term" value="P:peptide metabolic process"/>
    <property type="evidence" value="ECO:0007669"/>
    <property type="project" value="TreeGrafter"/>
</dbReference>
<protein>
    <submittedName>
        <fullName evidence="10">Peptidase M3A/M3B catalytic domain-containing protein</fullName>
    </submittedName>
</protein>
<dbReference type="GO" id="GO:0005739">
    <property type="term" value="C:mitochondrion"/>
    <property type="evidence" value="ECO:0007669"/>
    <property type="project" value="TreeGrafter"/>
</dbReference>
<comment type="similarity">
    <text evidence="1 7">Belongs to the peptidase M3 family.</text>
</comment>
<feature type="domain" description="Peptidase M3A/M3B catalytic" evidence="8">
    <location>
        <begin position="424"/>
        <end position="515"/>
    </location>
</feature>
<evidence type="ECO:0000256" key="3">
    <source>
        <dbReference type="ARBA" id="ARBA00022723"/>
    </source>
</evidence>
<evidence type="ECO:0000256" key="2">
    <source>
        <dbReference type="ARBA" id="ARBA00022670"/>
    </source>
</evidence>
<dbReference type="Gene3D" id="1.10.1370.10">
    <property type="entry name" value="Neurolysin, domain 3"/>
    <property type="match status" value="1"/>
</dbReference>
<keyword evidence="5 7" id="KW-0862">Zinc</keyword>
<dbReference type="AlphaFoldDB" id="A0A915N1I1"/>
<dbReference type="GO" id="GO:0004222">
    <property type="term" value="F:metalloendopeptidase activity"/>
    <property type="evidence" value="ECO:0007669"/>
    <property type="project" value="InterPro"/>
</dbReference>
<keyword evidence="2 7" id="KW-0645">Protease</keyword>
<dbReference type="GO" id="GO:0006627">
    <property type="term" value="P:protein processing involved in protein targeting to mitochondrion"/>
    <property type="evidence" value="ECO:0007669"/>
    <property type="project" value="TreeGrafter"/>
</dbReference>
<evidence type="ECO:0000256" key="7">
    <source>
        <dbReference type="RuleBase" id="RU003435"/>
    </source>
</evidence>
<dbReference type="SUPFAM" id="SSF55486">
    <property type="entry name" value="Metalloproteases ('zincins'), catalytic domain"/>
    <property type="match status" value="1"/>
</dbReference>
<dbReference type="InterPro" id="IPR024077">
    <property type="entry name" value="Neurolysin/TOP_dom2"/>
</dbReference>
<reference evidence="10" key="1">
    <citation type="submission" date="2022-11" db="UniProtKB">
        <authorList>
            <consortium name="WormBaseParasite"/>
        </authorList>
    </citation>
    <scope>IDENTIFICATION</scope>
</reference>
<dbReference type="PANTHER" id="PTHR11804:SF79">
    <property type="entry name" value="MITOCHONDRIAL INTERMEDIATE PEPTIDASE"/>
    <property type="match status" value="1"/>
</dbReference>
<dbReference type="WBParaSite" id="scaffold6155_cov219.g10497">
    <property type="protein sequence ID" value="scaffold6155_cov219.g10497"/>
    <property type="gene ID" value="scaffold6155_cov219.g10497"/>
</dbReference>
<evidence type="ECO:0000256" key="6">
    <source>
        <dbReference type="ARBA" id="ARBA00023049"/>
    </source>
</evidence>
<organism evidence="9 10">
    <name type="scientific">Meloidogyne javanica</name>
    <name type="common">Root-knot nematode worm</name>
    <dbReference type="NCBI Taxonomy" id="6303"/>
    <lineage>
        <taxon>Eukaryota</taxon>
        <taxon>Metazoa</taxon>
        <taxon>Ecdysozoa</taxon>
        <taxon>Nematoda</taxon>
        <taxon>Chromadorea</taxon>
        <taxon>Rhabditida</taxon>
        <taxon>Tylenchina</taxon>
        <taxon>Tylenchomorpha</taxon>
        <taxon>Tylenchoidea</taxon>
        <taxon>Meloidogynidae</taxon>
        <taxon>Meloidogyninae</taxon>
        <taxon>Meloidogyne</taxon>
        <taxon>Meloidogyne incognita group</taxon>
    </lineage>
</organism>
<evidence type="ECO:0000313" key="9">
    <source>
        <dbReference type="Proteomes" id="UP000887561"/>
    </source>
</evidence>
<keyword evidence="9" id="KW-1185">Reference proteome</keyword>
<evidence type="ECO:0000259" key="8">
    <source>
        <dbReference type="Pfam" id="PF01432"/>
    </source>
</evidence>
<sequence length="541" mass="61186">MLLLFCRHSAMKTLQIPKTFKLLQHPQKSIQIRHLSSDSYAQLILQYTMAYAENSFMAKAFVYSYQALASVNCLEYTGGVVGTAIALRLITFPLFALSEKLVAKRMIANQLIRRQVYEEAAAHYGEKAVIDSETGRMTLAMPTKISNYEHLRRNAKLQKIEELTGKLVHVVSLQSTPKKLLAYTMTGVTCAMSIGITYVLTEMPAKMPLPLKNFFPFTTKLAKSCHLSSRFLGFKAPSVFTKESPVVGLFGNFLLQTPKGFELLTQAVNARSGELKCTTVQLIDDLSNEICTAADLTDCVRCMHLIPQFTEAAEKSMRFFTCLVETLNTTPELYFALKRSLETESARLDPVSLRTAKMLLQDFELSGVLLSDSERQRFVQLSNEIYDAGTKFVAGYDKPVELTQDDKKDFPQELKDLEILDGPLLQHDDAKLRKFTFNKFYRHNDEQELLLKRLISSRHQMAQMTGFPTFAHRAQINSILGDYENAHKFLMSVIEGFSSQIEDEVEQIRDLANSNSKNVTDFRTVGLADIEFAVKVLKIFS</sequence>
<accession>A0A915N1I1</accession>
<dbReference type="PANTHER" id="PTHR11804">
    <property type="entry name" value="PROTEASE M3 THIMET OLIGOPEPTIDASE-RELATED"/>
    <property type="match status" value="1"/>
</dbReference>
<evidence type="ECO:0000256" key="1">
    <source>
        <dbReference type="ARBA" id="ARBA00006040"/>
    </source>
</evidence>
<evidence type="ECO:0000313" key="10">
    <source>
        <dbReference type="WBParaSite" id="scaffold6155_cov219.g10497"/>
    </source>
</evidence>
<comment type="cofactor">
    <cofactor evidence="7">
        <name>Zn(2+)</name>
        <dbReference type="ChEBI" id="CHEBI:29105"/>
    </cofactor>
    <text evidence="7">Binds 1 zinc ion.</text>
</comment>
<dbReference type="GO" id="GO:0046872">
    <property type="term" value="F:metal ion binding"/>
    <property type="evidence" value="ECO:0007669"/>
    <property type="project" value="UniProtKB-UniRule"/>
</dbReference>
<dbReference type="Proteomes" id="UP000887561">
    <property type="component" value="Unplaced"/>
</dbReference>
<name>A0A915N1I1_MELJA</name>
<keyword evidence="4 7" id="KW-0378">Hydrolase</keyword>